<comment type="caution">
    <text evidence="1">The sequence shown here is derived from an EMBL/GenBank/DDBJ whole genome shotgun (WGS) entry which is preliminary data.</text>
</comment>
<keyword evidence="2" id="KW-1185">Reference proteome</keyword>
<accession>A0AAW0HMC5</accession>
<evidence type="ECO:0000313" key="1">
    <source>
        <dbReference type="EMBL" id="KAK7803974.1"/>
    </source>
</evidence>
<dbReference type="Proteomes" id="UP001488838">
    <property type="component" value="Unassembled WGS sequence"/>
</dbReference>
<gene>
    <name evidence="1" type="ORF">U0070_012441</name>
</gene>
<reference evidence="1 2" key="1">
    <citation type="journal article" date="2023" name="bioRxiv">
        <title>Conserved and derived expression patterns and positive selection on dental genes reveal complex evolutionary context of ever-growing rodent molars.</title>
        <authorList>
            <person name="Calamari Z.T."/>
            <person name="Song A."/>
            <person name="Cohen E."/>
            <person name="Akter M."/>
            <person name="Roy R.D."/>
            <person name="Hallikas O."/>
            <person name="Christensen M.M."/>
            <person name="Li P."/>
            <person name="Marangoni P."/>
            <person name="Jernvall J."/>
            <person name="Klein O.D."/>
        </authorList>
    </citation>
    <scope>NUCLEOTIDE SEQUENCE [LARGE SCALE GENOMIC DNA]</scope>
    <source>
        <strain evidence="1">V071</strain>
    </source>
</reference>
<evidence type="ECO:0000313" key="2">
    <source>
        <dbReference type="Proteomes" id="UP001488838"/>
    </source>
</evidence>
<sequence length="180" mass="19527">MASSFCDWLPPQNCTLTSYADKEVGSDLLESYSPACMGSSRATDLELSISSGWMWPQQDTSLSRKDAWTQTYPPRRRIRSAQVQGAGWEDCKALPCTVSADGEACSPFCLMAPDCKWKAPRLEGASCSSLALCTVAHMQKEARESNPGCNLVRAACLYAVSCSLIPCPHGPLRRTGTPLL</sequence>
<dbReference type="AlphaFoldDB" id="A0AAW0HMC5"/>
<proteinExistence type="predicted"/>
<dbReference type="EMBL" id="JBBHLL010000397">
    <property type="protein sequence ID" value="KAK7803974.1"/>
    <property type="molecule type" value="Genomic_DNA"/>
</dbReference>
<name>A0AAW0HMC5_MYOGA</name>
<protein>
    <submittedName>
        <fullName evidence="1">Uncharacterized protein</fullName>
    </submittedName>
</protein>
<organism evidence="1 2">
    <name type="scientific">Myodes glareolus</name>
    <name type="common">Bank vole</name>
    <name type="synonym">Clethrionomys glareolus</name>
    <dbReference type="NCBI Taxonomy" id="447135"/>
    <lineage>
        <taxon>Eukaryota</taxon>
        <taxon>Metazoa</taxon>
        <taxon>Chordata</taxon>
        <taxon>Craniata</taxon>
        <taxon>Vertebrata</taxon>
        <taxon>Euteleostomi</taxon>
        <taxon>Mammalia</taxon>
        <taxon>Eutheria</taxon>
        <taxon>Euarchontoglires</taxon>
        <taxon>Glires</taxon>
        <taxon>Rodentia</taxon>
        <taxon>Myomorpha</taxon>
        <taxon>Muroidea</taxon>
        <taxon>Cricetidae</taxon>
        <taxon>Arvicolinae</taxon>
        <taxon>Myodes</taxon>
    </lineage>
</organism>